<keyword evidence="5" id="KW-1185">Reference proteome</keyword>
<dbReference type="SUPFAM" id="SSF53335">
    <property type="entry name" value="S-adenosyl-L-methionine-dependent methyltransferases"/>
    <property type="match status" value="1"/>
</dbReference>
<organism evidence="4 5">
    <name type="scientific">Anaerostipes hominis</name>
    <name type="common">ex Lee et al. 2021</name>
    <dbReference type="NCBI Taxonomy" id="2025494"/>
    <lineage>
        <taxon>Bacteria</taxon>
        <taxon>Bacillati</taxon>
        <taxon>Bacillota</taxon>
        <taxon>Clostridia</taxon>
        <taxon>Lachnospirales</taxon>
        <taxon>Lachnospiraceae</taxon>
        <taxon>Anaerostipes</taxon>
    </lineage>
</organism>
<protein>
    <submittedName>
        <fullName evidence="4">Class I SAM-dependent methyltransferase</fullName>
        <ecNumber evidence="4">2.1.-.-</ecNumber>
    </submittedName>
</protein>
<reference evidence="4 5" key="1">
    <citation type="submission" date="2024-03" db="EMBL/GenBank/DDBJ databases">
        <title>Mouse gut bacterial collection (mGBC) of GemPharmatech.</title>
        <authorList>
            <person name="He Y."/>
            <person name="Dong L."/>
            <person name="Wu D."/>
            <person name="Gao X."/>
            <person name="Lin Z."/>
        </authorList>
    </citation>
    <scope>NUCLEOTIDE SEQUENCE [LARGE SCALE GENOMIC DNA]</scope>
    <source>
        <strain evidence="4 5">32-10</strain>
    </source>
</reference>
<evidence type="ECO:0000313" key="5">
    <source>
        <dbReference type="Proteomes" id="UP001565219"/>
    </source>
</evidence>
<feature type="domain" description="Methyltransferase" evidence="3">
    <location>
        <begin position="43"/>
        <end position="130"/>
    </location>
</feature>
<dbReference type="Gene3D" id="3.40.50.150">
    <property type="entry name" value="Vaccinia Virus protein VP39"/>
    <property type="match status" value="1"/>
</dbReference>
<dbReference type="Proteomes" id="UP001565219">
    <property type="component" value="Unassembled WGS sequence"/>
</dbReference>
<evidence type="ECO:0000256" key="1">
    <source>
        <dbReference type="ARBA" id="ARBA00022603"/>
    </source>
</evidence>
<evidence type="ECO:0000256" key="2">
    <source>
        <dbReference type="ARBA" id="ARBA00022679"/>
    </source>
</evidence>
<accession>A0ABV4DIQ6</accession>
<dbReference type="GO" id="GO:0008168">
    <property type="term" value="F:methyltransferase activity"/>
    <property type="evidence" value="ECO:0007669"/>
    <property type="project" value="UniProtKB-KW"/>
</dbReference>
<name>A0ABV4DIQ6_9FIRM</name>
<dbReference type="InterPro" id="IPR041698">
    <property type="entry name" value="Methyltransf_25"/>
</dbReference>
<dbReference type="CDD" id="cd02440">
    <property type="entry name" value="AdoMet_MTases"/>
    <property type="match status" value="1"/>
</dbReference>
<proteinExistence type="predicted"/>
<dbReference type="EC" id="2.1.-.-" evidence="4"/>
<dbReference type="PANTHER" id="PTHR43861:SF1">
    <property type="entry name" value="TRANS-ACONITATE 2-METHYLTRANSFERASE"/>
    <property type="match status" value="1"/>
</dbReference>
<keyword evidence="2 4" id="KW-0808">Transferase</keyword>
<dbReference type="InterPro" id="IPR029063">
    <property type="entry name" value="SAM-dependent_MTases_sf"/>
</dbReference>
<comment type="caution">
    <text evidence="4">The sequence shown here is derived from an EMBL/GenBank/DDBJ whole genome shotgun (WGS) entry which is preliminary data.</text>
</comment>
<evidence type="ECO:0000259" key="3">
    <source>
        <dbReference type="Pfam" id="PF13649"/>
    </source>
</evidence>
<gene>
    <name evidence="4" type="ORF">AALG99_11545</name>
</gene>
<dbReference type="Pfam" id="PF13649">
    <property type="entry name" value="Methyltransf_25"/>
    <property type="match status" value="1"/>
</dbReference>
<dbReference type="GO" id="GO:0032259">
    <property type="term" value="P:methylation"/>
    <property type="evidence" value="ECO:0007669"/>
    <property type="project" value="UniProtKB-KW"/>
</dbReference>
<sequence>MHTKTIRYYNENAKEFVSNTVGANMEYNQKRFCERLPKGALMLDFGCGSGRDTKYFMSQGYQVEALDGSEELCRMASDFTGIEVKHRYFHELDEEDRYDGIWACSSILHLSVNELKEVFPKMAKALRHQGIVYASFKYGHFEGERNGRYFTDLNEERLHRLVDDTGVFIVEETWITSDVRPGRDEEIWLNMILKRREGYVLGGE</sequence>
<keyword evidence="1 4" id="KW-0489">Methyltransferase</keyword>
<evidence type="ECO:0000313" key="4">
    <source>
        <dbReference type="EMBL" id="MEY8634146.1"/>
    </source>
</evidence>
<dbReference type="PANTHER" id="PTHR43861">
    <property type="entry name" value="TRANS-ACONITATE 2-METHYLTRANSFERASE-RELATED"/>
    <property type="match status" value="1"/>
</dbReference>
<dbReference type="EMBL" id="JBCLTR010000015">
    <property type="protein sequence ID" value="MEY8634146.1"/>
    <property type="molecule type" value="Genomic_DNA"/>
</dbReference>
<dbReference type="RefSeq" id="WP_024728841.1">
    <property type="nucleotide sequence ID" value="NZ_BAABXW010000001.1"/>
</dbReference>